<dbReference type="Proteomes" id="UP000245999">
    <property type="component" value="Chromosome"/>
</dbReference>
<reference evidence="2" key="1">
    <citation type="submission" date="2018-04" db="EMBL/GenBank/DDBJ databases">
        <title>Complete genome of Antarctic heterotrophic bacterium Hymenobacter nivis.</title>
        <authorList>
            <person name="Terashima M."/>
        </authorList>
    </citation>
    <scope>NUCLEOTIDE SEQUENCE [LARGE SCALE GENOMIC DNA]</scope>
    <source>
        <strain evidence="2">NBRC 111535</strain>
    </source>
</reference>
<dbReference type="RefSeq" id="WP_109655266.1">
    <property type="nucleotide sequence ID" value="NZ_CP029145.1"/>
</dbReference>
<protein>
    <submittedName>
        <fullName evidence="1">Uncharacterized protein</fullName>
    </submittedName>
</protein>
<dbReference type="AlphaFoldDB" id="A0A2Z3GJH2"/>
<evidence type="ECO:0000313" key="2">
    <source>
        <dbReference type="Proteomes" id="UP000245999"/>
    </source>
</evidence>
<accession>A0A2Z3GJH2</accession>
<proteinExistence type="predicted"/>
<sequence>MSRYGMSVSALAAKIGVDKNVLINKLHPARYNKLTDHEQQQIFAVFQQLQQELAAFLETDLDELPAALANQATAPRDAVREMVPADVSVLKIQQSDVVASTPIAQVLTIRAGTKGVAPEQQPLVGVRAANLQTVADPLAALENVLIATEPTSTSKPVTVAKTKLQKRIAELLLGYEGANKPAE</sequence>
<keyword evidence="2" id="KW-1185">Reference proteome</keyword>
<dbReference type="KEGG" id="hnv:DDQ68_04625"/>
<gene>
    <name evidence="1" type="ORF">DDQ68_04625</name>
</gene>
<organism evidence="1 2">
    <name type="scientific">Hymenobacter nivis</name>
    <dbReference type="NCBI Taxonomy" id="1850093"/>
    <lineage>
        <taxon>Bacteria</taxon>
        <taxon>Pseudomonadati</taxon>
        <taxon>Bacteroidota</taxon>
        <taxon>Cytophagia</taxon>
        <taxon>Cytophagales</taxon>
        <taxon>Hymenobacteraceae</taxon>
        <taxon>Hymenobacter</taxon>
    </lineage>
</organism>
<dbReference type="EMBL" id="CP029145">
    <property type="protein sequence ID" value="AWM32142.1"/>
    <property type="molecule type" value="Genomic_DNA"/>
</dbReference>
<name>A0A2Z3GJH2_9BACT</name>
<evidence type="ECO:0000313" key="1">
    <source>
        <dbReference type="EMBL" id="AWM32142.1"/>
    </source>
</evidence>